<evidence type="ECO:0000313" key="2">
    <source>
        <dbReference type="Proteomes" id="UP000284892"/>
    </source>
</evidence>
<comment type="caution">
    <text evidence="1">The sequence shown here is derived from an EMBL/GenBank/DDBJ whole genome shotgun (WGS) entry which is preliminary data.</text>
</comment>
<organism evidence="1 2">
    <name type="scientific">Ichthyenterobacterium magnum</name>
    <dbReference type="NCBI Taxonomy" id="1230530"/>
    <lineage>
        <taxon>Bacteria</taxon>
        <taxon>Pseudomonadati</taxon>
        <taxon>Bacteroidota</taxon>
        <taxon>Flavobacteriia</taxon>
        <taxon>Flavobacteriales</taxon>
        <taxon>Flavobacteriaceae</taxon>
        <taxon>Ichthyenterobacterium</taxon>
    </lineage>
</organism>
<protein>
    <recommendedName>
        <fullName evidence="3">TfoX-like protein</fullName>
    </recommendedName>
</protein>
<dbReference type="AlphaFoldDB" id="A0A420DMJ1"/>
<reference evidence="1 2" key="1">
    <citation type="submission" date="2018-09" db="EMBL/GenBank/DDBJ databases">
        <title>Genomic Encyclopedia of Archaeal and Bacterial Type Strains, Phase II (KMG-II): from individual species to whole genera.</title>
        <authorList>
            <person name="Goeker M."/>
        </authorList>
    </citation>
    <scope>NUCLEOTIDE SEQUENCE [LARGE SCALE GENOMIC DNA]</scope>
    <source>
        <strain evidence="1 2">DSM 26283</strain>
    </source>
</reference>
<dbReference type="RefSeq" id="WP_120200730.1">
    <property type="nucleotide sequence ID" value="NZ_RAQJ01000002.1"/>
</dbReference>
<dbReference type="Proteomes" id="UP000284892">
    <property type="component" value="Unassembled WGS sequence"/>
</dbReference>
<evidence type="ECO:0008006" key="3">
    <source>
        <dbReference type="Google" id="ProtNLM"/>
    </source>
</evidence>
<gene>
    <name evidence="1" type="ORF">BXY80_1607</name>
</gene>
<name>A0A420DMJ1_9FLAO</name>
<sequence>MWEKQLKFYDSLVAQCPDFERKGKKMIYTSANGYMFSLLNKAGEIGIRLPKEVGKQFMKDHNTGIYKSHGAVMKDYVLIPEHLYFNTTLLVEHFNKAYQYVMSLPTK</sequence>
<dbReference type="OrthoDB" id="129437at2"/>
<proteinExistence type="predicted"/>
<evidence type="ECO:0000313" key="1">
    <source>
        <dbReference type="EMBL" id="RKE95420.1"/>
    </source>
</evidence>
<dbReference type="EMBL" id="RAQJ01000002">
    <property type="protein sequence ID" value="RKE95420.1"/>
    <property type="molecule type" value="Genomic_DNA"/>
</dbReference>
<keyword evidence="2" id="KW-1185">Reference proteome</keyword>
<accession>A0A420DMJ1</accession>